<reference evidence="2 3" key="1">
    <citation type="submission" date="2024-04" db="EMBL/GenBank/DDBJ databases">
        <title>Genome assembly C_amara_ONT_v2.</title>
        <authorList>
            <person name="Yant L."/>
            <person name="Moore C."/>
            <person name="Slenker M."/>
        </authorList>
    </citation>
    <scope>NUCLEOTIDE SEQUENCE [LARGE SCALE GENOMIC DNA]</scope>
    <source>
        <tissue evidence="2">Leaf</tissue>
    </source>
</reference>
<name>A0ABD1AS15_CARAN</name>
<evidence type="ECO:0000313" key="3">
    <source>
        <dbReference type="Proteomes" id="UP001558713"/>
    </source>
</evidence>
<proteinExistence type="predicted"/>
<dbReference type="AlphaFoldDB" id="A0ABD1AS15"/>
<dbReference type="InterPro" id="IPR000477">
    <property type="entry name" value="RT_dom"/>
</dbReference>
<protein>
    <recommendedName>
        <fullName evidence="1">Reverse transcriptase domain-containing protein</fullName>
    </recommendedName>
</protein>
<dbReference type="EMBL" id="JBANAX010000538">
    <property type="protein sequence ID" value="KAL1204360.1"/>
    <property type="molecule type" value="Genomic_DNA"/>
</dbReference>
<gene>
    <name evidence="2" type="ORF">V5N11_034615</name>
</gene>
<accession>A0ABD1AS15</accession>
<keyword evidence="3" id="KW-1185">Reference proteome</keyword>
<organism evidence="2 3">
    <name type="scientific">Cardamine amara subsp. amara</name>
    <dbReference type="NCBI Taxonomy" id="228776"/>
    <lineage>
        <taxon>Eukaryota</taxon>
        <taxon>Viridiplantae</taxon>
        <taxon>Streptophyta</taxon>
        <taxon>Embryophyta</taxon>
        <taxon>Tracheophyta</taxon>
        <taxon>Spermatophyta</taxon>
        <taxon>Magnoliopsida</taxon>
        <taxon>eudicotyledons</taxon>
        <taxon>Gunneridae</taxon>
        <taxon>Pentapetalae</taxon>
        <taxon>rosids</taxon>
        <taxon>malvids</taxon>
        <taxon>Brassicales</taxon>
        <taxon>Brassicaceae</taxon>
        <taxon>Cardamineae</taxon>
        <taxon>Cardamine</taxon>
    </lineage>
</organism>
<sequence length="130" mass="14151">MLNKAAREGRFGFHPKCCAVGVTHLSFADEILVFSDGKPDSVLGIVDVFKEFAVISGLNINVAKSSLFLVRNGKAEPIQEASELGLAHSKLPICYLGLPLTMNSMTLIDRIRSCMLSWNTKASCMLVGYN</sequence>
<feature type="domain" description="Reverse transcriptase" evidence="1">
    <location>
        <begin position="17"/>
        <end position="99"/>
    </location>
</feature>
<evidence type="ECO:0000259" key="1">
    <source>
        <dbReference type="Pfam" id="PF00078"/>
    </source>
</evidence>
<dbReference type="Pfam" id="PF00078">
    <property type="entry name" value="RVT_1"/>
    <property type="match status" value="1"/>
</dbReference>
<evidence type="ECO:0000313" key="2">
    <source>
        <dbReference type="EMBL" id="KAL1204360.1"/>
    </source>
</evidence>
<comment type="caution">
    <text evidence="2">The sequence shown here is derived from an EMBL/GenBank/DDBJ whole genome shotgun (WGS) entry which is preliminary data.</text>
</comment>
<dbReference type="Proteomes" id="UP001558713">
    <property type="component" value="Unassembled WGS sequence"/>
</dbReference>